<dbReference type="CDD" id="cd06532">
    <property type="entry name" value="Glyco_transf_25"/>
    <property type="match status" value="2"/>
</dbReference>
<accession>A0A9N9CEE9</accession>
<organism evidence="6 7">
    <name type="scientific">Racocetra fulgida</name>
    <dbReference type="NCBI Taxonomy" id="60492"/>
    <lineage>
        <taxon>Eukaryota</taxon>
        <taxon>Fungi</taxon>
        <taxon>Fungi incertae sedis</taxon>
        <taxon>Mucoromycota</taxon>
        <taxon>Glomeromycotina</taxon>
        <taxon>Glomeromycetes</taxon>
        <taxon>Diversisporales</taxon>
        <taxon>Gigasporaceae</taxon>
        <taxon>Racocetra</taxon>
    </lineage>
</organism>
<feature type="domain" description="Glycosyl transferase family 25" evidence="5">
    <location>
        <begin position="522"/>
        <end position="617"/>
    </location>
</feature>
<comment type="caution">
    <text evidence="6">The sequence shown here is derived from an EMBL/GenBank/DDBJ whole genome shotgun (WGS) entry which is preliminary data.</text>
</comment>
<evidence type="ECO:0000256" key="4">
    <source>
        <dbReference type="SAM" id="Phobius"/>
    </source>
</evidence>
<dbReference type="AlphaFoldDB" id="A0A9N9CEE9"/>
<feature type="domain" description="Glycosyl transferase family 25" evidence="5">
    <location>
        <begin position="756"/>
        <end position="881"/>
    </location>
</feature>
<keyword evidence="4" id="KW-0812">Transmembrane</keyword>
<keyword evidence="4" id="KW-0472">Membrane</keyword>
<dbReference type="GO" id="GO:0016740">
    <property type="term" value="F:transferase activity"/>
    <property type="evidence" value="ECO:0007669"/>
    <property type="project" value="UniProtKB-KW"/>
</dbReference>
<dbReference type="Proteomes" id="UP000789396">
    <property type="component" value="Unassembled WGS sequence"/>
</dbReference>
<feature type="domain" description="Glycosyl transferase family 25" evidence="5">
    <location>
        <begin position="54"/>
        <end position="221"/>
    </location>
</feature>
<dbReference type="EMBL" id="CAJVPZ010008360">
    <property type="protein sequence ID" value="CAG8597144.1"/>
    <property type="molecule type" value="Genomic_DNA"/>
</dbReference>
<dbReference type="Pfam" id="PF01755">
    <property type="entry name" value="Glyco_transf_25"/>
    <property type="match status" value="4"/>
</dbReference>
<keyword evidence="3" id="KW-0808">Transferase</keyword>
<evidence type="ECO:0000256" key="3">
    <source>
        <dbReference type="ARBA" id="ARBA00022679"/>
    </source>
</evidence>
<feature type="domain" description="Glycosyl transferase family 25" evidence="5">
    <location>
        <begin position="284"/>
        <end position="455"/>
    </location>
</feature>
<dbReference type="InterPro" id="IPR002654">
    <property type="entry name" value="Glyco_trans_25"/>
</dbReference>
<proteinExistence type="inferred from homology"/>
<feature type="transmembrane region" description="Helical" evidence="4">
    <location>
        <begin position="12"/>
        <end position="31"/>
    </location>
</feature>
<name>A0A9N9CEE9_9GLOM</name>
<reference evidence="6" key="1">
    <citation type="submission" date="2021-06" db="EMBL/GenBank/DDBJ databases">
        <authorList>
            <person name="Kallberg Y."/>
            <person name="Tangrot J."/>
            <person name="Rosling A."/>
        </authorList>
    </citation>
    <scope>NUCLEOTIDE SEQUENCE</scope>
    <source>
        <strain evidence="6">IN212</strain>
    </source>
</reference>
<dbReference type="PANTHER" id="PTHR10730">
    <property type="entry name" value="PROCOLLAGEN-LYSINE,2-OXOGLUTARATE 5-DIOXYGENASE/GLYCOSYLTRANSFERASE 25 FAMILY MEMBER"/>
    <property type="match status" value="1"/>
</dbReference>
<evidence type="ECO:0000313" key="6">
    <source>
        <dbReference type="EMBL" id="CAG8597144.1"/>
    </source>
</evidence>
<keyword evidence="2" id="KW-0328">Glycosyltransferase</keyword>
<keyword evidence="4" id="KW-1133">Transmembrane helix</keyword>
<evidence type="ECO:0000256" key="1">
    <source>
        <dbReference type="ARBA" id="ARBA00006721"/>
    </source>
</evidence>
<evidence type="ECO:0000313" key="7">
    <source>
        <dbReference type="Proteomes" id="UP000789396"/>
    </source>
</evidence>
<comment type="similarity">
    <text evidence="1">Belongs to the glycosyltransferase 25 family.</text>
</comment>
<sequence>MARLSAEARFMIAIIILATFTYTSLWLSYVLRPIPIYHDVKKHSKHLNTSFGFEHVYVINSLTQTKRHERMKDIAKRLGLEFEFFPAVSSNDSKVFDEFKFDSELDPLHKASYITHYKIYQSIVDSEYEDALILDDNLDFELDISSIMSNVHKILPADWDLFHLSFCNSKEGVYSSPVPDRKNVSPDYKLFRSKWTHCANAYAISSSGASKLLKALKPTKLSIELELTNLIQSKEIASYTILPPPIVQWHSSDKGNYDLYSLKKSTLNLIIKKSKPLNSTLGFDNIYVTNVSERPGKREKLKSIAKKLKLRFEFVQAISQSDVDALKKFSPSNELHPPQKAHYLSHYKIYQSIVDNRYDSALILEDDIDFELNIVSIMTDTHRNLPADWEILYLGHCGELEGTTNEYLLDSNDISSEFKLFKSKRPYCTHAYAVSYVGALKMLQKLGKPTKFPIDIELVHMIEQEAIISYTIVPPVISRWRISEALDMYPGRKTLDLLFLKNSTLHSLGLTHESNSTLGFGHIYVVNLPSRPDRREKLEILANKFNLNFDFVPAVSKDDEEAQVQPGMGIGPTHKACYLSHYKIYKSIDEHKYESALILEDDVDLELNIASIITNVHRILPSNWDIFYLGFCSNWEGGGDPIEDKDNISPTHKLFPSRNPYCTHAYALSRTGIRKLLEKLSAEPYSPIDLELIGMINDKKLTSYTVMPPLVIQWRSPHNPSDISPGSRALDFYFLKTSALHFLGLLRESNITLGFNHIYAINQPDRKDRREKLDTLSTRLYFDLDIFDAVSENDNKKLDEFSPKSQLKPSEKAVYIDHYTIYKSIIDRNYGSALILEDNIDIELNISPIMTDVHQSLPSDWEMLYLGHCNNLEGKSSEPIIVSNRVGKPTNLPLDQELINMIQKGKIKSYTLIPPIIVHWHVPNESSKDKSSNDQTSDFYTLKNSTIKFIG</sequence>
<dbReference type="OrthoDB" id="2341404at2759"/>
<dbReference type="InterPro" id="IPR050757">
    <property type="entry name" value="Collagen_mod_GT25"/>
</dbReference>
<gene>
    <name evidence="6" type="ORF">RFULGI_LOCUS6459</name>
</gene>
<protein>
    <submittedName>
        <fullName evidence="6">7163_t:CDS:1</fullName>
    </submittedName>
</protein>
<keyword evidence="7" id="KW-1185">Reference proteome</keyword>
<evidence type="ECO:0000259" key="5">
    <source>
        <dbReference type="Pfam" id="PF01755"/>
    </source>
</evidence>
<evidence type="ECO:0000256" key="2">
    <source>
        <dbReference type="ARBA" id="ARBA00022676"/>
    </source>
</evidence>
<dbReference type="PANTHER" id="PTHR10730:SF53">
    <property type="entry name" value="GLYCOSYLTRANSFERASE 25 FAMILY MEMBER"/>
    <property type="match status" value="1"/>
</dbReference>